<comment type="caution">
    <text evidence="3">The sequence shown here is derived from an EMBL/GenBank/DDBJ whole genome shotgun (WGS) entry which is preliminary data.</text>
</comment>
<sequence>MVTVTVCVGSSCHMKGSYQVIKTFQEIIKERGLEDKVALKASFCMGRCLDGISMQVDDEPISHVGFANASDIFYQYVLPKVEEE</sequence>
<dbReference type="Gene3D" id="3.40.30.10">
    <property type="entry name" value="Glutaredoxin"/>
    <property type="match status" value="1"/>
</dbReference>
<dbReference type="RefSeq" id="WP_044991830.1">
    <property type="nucleotide sequence ID" value="NZ_FQVY01000002.1"/>
</dbReference>
<dbReference type="CDD" id="cd02980">
    <property type="entry name" value="TRX_Fd_family"/>
    <property type="match status" value="1"/>
</dbReference>
<protein>
    <submittedName>
        <fullName evidence="1">(2Fe-2S) ferredoxin domain-containing protein</fullName>
    </submittedName>
    <submittedName>
        <fullName evidence="3">Thioredoxin-like [2Fe-2S] ferredoxin</fullName>
    </submittedName>
</protein>
<evidence type="ECO:0000313" key="5">
    <source>
        <dbReference type="Proteomes" id="UP000474718"/>
    </source>
</evidence>
<evidence type="ECO:0000313" key="4">
    <source>
        <dbReference type="Proteomes" id="UP000184089"/>
    </source>
</evidence>
<reference evidence="3" key="2">
    <citation type="submission" date="2016-11" db="EMBL/GenBank/DDBJ databases">
        <authorList>
            <person name="Varghese N."/>
            <person name="Submissions S."/>
        </authorList>
    </citation>
    <scope>NUCLEOTIDE SEQUENCE</scope>
    <source>
        <strain evidence="3">DSM 4029</strain>
    </source>
</reference>
<gene>
    <name evidence="2" type="ORF">GT747_11265</name>
    <name evidence="1" type="ORF">NE646_00040</name>
    <name evidence="3" type="ORF">SAMN05444424_1799</name>
</gene>
<proteinExistence type="predicted"/>
<dbReference type="EMBL" id="WWVX01000008">
    <property type="protein sequence ID" value="MZL70332.1"/>
    <property type="molecule type" value="Genomic_DNA"/>
</dbReference>
<name>A0AAP1LIU1_9FIRM</name>
<dbReference type="Pfam" id="PF01257">
    <property type="entry name" value="2Fe-2S_thioredx"/>
    <property type="match status" value="1"/>
</dbReference>
<reference evidence="4" key="1">
    <citation type="submission" date="2016-11" db="EMBL/GenBank/DDBJ databases">
        <authorList>
            <person name="Jaros S."/>
            <person name="Januszkiewicz K."/>
            <person name="Wedrychowicz H."/>
        </authorList>
    </citation>
    <scope>NUCLEOTIDE SEQUENCE [LARGE SCALE GENOMIC DNA]</scope>
    <source>
        <strain evidence="4">DSM 4029</strain>
    </source>
</reference>
<reference evidence="2 5" key="3">
    <citation type="journal article" date="2019" name="Nat. Med.">
        <title>A library of human gut bacterial isolates paired with longitudinal multiomics data enables mechanistic microbiome research.</title>
        <authorList>
            <person name="Poyet M."/>
            <person name="Groussin M."/>
            <person name="Gibbons S.M."/>
            <person name="Avila-Pacheco J."/>
            <person name="Jiang X."/>
            <person name="Kearney S.M."/>
            <person name="Perrotta A.R."/>
            <person name="Berdy B."/>
            <person name="Zhao S."/>
            <person name="Lieberman T.D."/>
            <person name="Swanson P.K."/>
            <person name="Smith M."/>
            <person name="Roesemann S."/>
            <person name="Alexander J.E."/>
            <person name="Rich S.A."/>
            <person name="Livny J."/>
            <person name="Vlamakis H."/>
            <person name="Clish C."/>
            <person name="Bullock K."/>
            <person name="Deik A."/>
            <person name="Scott J."/>
            <person name="Pierce K.A."/>
            <person name="Xavier R.J."/>
            <person name="Alm E.J."/>
        </authorList>
    </citation>
    <scope>NUCLEOTIDE SEQUENCE [LARGE SCALE GENOMIC DNA]</scope>
    <source>
        <strain evidence="2 5">BIOML-A2</strain>
    </source>
</reference>
<dbReference type="EMBL" id="FQVY01000002">
    <property type="protein sequence ID" value="SHG18855.1"/>
    <property type="molecule type" value="Genomic_DNA"/>
</dbReference>
<dbReference type="AlphaFoldDB" id="A0AAP1LIU1"/>
<organism evidence="3 4">
    <name type="scientific">Bittarella massiliensis</name>
    <name type="common">ex Durand et al. 2017</name>
    <dbReference type="NCBI Taxonomy" id="1720313"/>
    <lineage>
        <taxon>Bacteria</taxon>
        <taxon>Bacillati</taxon>
        <taxon>Bacillota</taxon>
        <taxon>Clostridia</taxon>
        <taxon>Eubacteriales</taxon>
        <taxon>Oscillospiraceae</taxon>
        <taxon>Bittarella (ex Durand et al. 2017)</taxon>
    </lineage>
</organism>
<dbReference type="SUPFAM" id="SSF52833">
    <property type="entry name" value="Thioredoxin-like"/>
    <property type="match status" value="1"/>
</dbReference>
<dbReference type="EMBL" id="JANGAB010000001">
    <property type="protein sequence ID" value="MCQ4948060.1"/>
    <property type="molecule type" value="Genomic_DNA"/>
</dbReference>
<dbReference type="Proteomes" id="UP000184089">
    <property type="component" value="Unassembled WGS sequence"/>
</dbReference>
<evidence type="ECO:0000313" key="2">
    <source>
        <dbReference type="EMBL" id="MZL70332.1"/>
    </source>
</evidence>
<dbReference type="Proteomes" id="UP001205063">
    <property type="component" value="Unassembled WGS sequence"/>
</dbReference>
<evidence type="ECO:0000313" key="1">
    <source>
        <dbReference type="EMBL" id="MCQ4948060.1"/>
    </source>
</evidence>
<evidence type="ECO:0000313" key="3">
    <source>
        <dbReference type="EMBL" id="SHG18855.1"/>
    </source>
</evidence>
<reference evidence="1" key="4">
    <citation type="submission" date="2022-06" db="EMBL/GenBank/DDBJ databases">
        <title>Isolation of gut microbiota from human fecal samples.</title>
        <authorList>
            <person name="Pamer E.G."/>
            <person name="Barat B."/>
            <person name="Waligurski E."/>
            <person name="Medina S."/>
            <person name="Paddock L."/>
            <person name="Mostad J."/>
        </authorList>
    </citation>
    <scope>NUCLEOTIDE SEQUENCE</scope>
    <source>
        <strain evidence="1">DFI.7.96</strain>
    </source>
</reference>
<dbReference type="Proteomes" id="UP000474718">
    <property type="component" value="Unassembled WGS sequence"/>
</dbReference>
<dbReference type="InterPro" id="IPR036249">
    <property type="entry name" value="Thioredoxin-like_sf"/>
</dbReference>
<keyword evidence="5" id="KW-1185">Reference proteome</keyword>
<accession>A0AAP1LIU1</accession>